<dbReference type="EMBL" id="VHJA01000062">
    <property type="protein sequence ID" value="TPV39679.1"/>
    <property type="molecule type" value="Genomic_DNA"/>
</dbReference>
<evidence type="ECO:0000313" key="1">
    <source>
        <dbReference type="EMBL" id="TPV39679.1"/>
    </source>
</evidence>
<organism evidence="1 2">
    <name type="scientific">Pantoea deleyi</name>
    <dbReference type="NCBI Taxonomy" id="470932"/>
    <lineage>
        <taxon>Bacteria</taxon>
        <taxon>Pseudomonadati</taxon>
        <taxon>Pseudomonadota</taxon>
        <taxon>Gammaproteobacteria</taxon>
        <taxon>Enterobacterales</taxon>
        <taxon>Erwiniaceae</taxon>
        <taxon>Pantoea</taxon>
    </lineage>
</organism>
<keyword evidence="2" id="KW-1185">Reference proteome</keyword>
<proteinExistence type="predicted"/>
<reference evidence="1 2" key="1">
    <citation type="submission" date="2019-06" db="EMBL/GenBank/DDBJ databases">
        <title>Taxogenomics and systematics of the genus Pantoea.</title>
        <authorList>
            <person name="Tambong J.T."/>
        </authorList>
    </citation>
    <scope>NUCLEOTIDE SEQUENCE [LARGE SCALE GENOMIC DNA]</scope>
    <source>
        <strain evidence="1 2">LMG 24200</strain>
    </source>
</reference>
<dbReference type="AlphaFoldDB" id="A0A506Q1R8"/>
<dbReference type="Proteomes" id="UP000317747">
    <property type="component" value="Unassembled WGS sequence"/>
</dbReference>
<comment type="caution">
    <text evidence="1">The sequence shown here is derived from an EMBL/GenBank/DDBJ whole genome shotgun (WGS) entry which is preliminary data.</text>
</comment>
<dbReference type="OrthoDB" id="6543854at2"/>
<name>A0A506Q1R8_9GAMM</name>
<accession>A0A506Q1R8</accession>
<gene>
    <name evidence="1" type="ORF">FJW01_14785</name>
</gene>
<evidence type="ECO:0000313" key="2">
    <source>
        <dbReference type="Proteomes" id="UP000317747"/>
    </source>
</evidence>
<sequence>MIGEREKKENPHGGAGRVNEVVPDKSAVCCYSLAAGGTIKQPGLRVCDPVLISTNCFRW</sequence>
<protein>
    <submittedName>
        <fullName evidence="1">Uncharacterized protein</fullName>
    </submittedName>
</protein>